<name>Q22CE6_TETTS</name>
<comment type="subcellular location">
    <subcellularLocation>
        <location evidence="1">Membrane</location>
        <topology evidence="1">Multi-pass membrane protein</topology>
    </subcellularLocation>
</comment>
<feature type="transmembrane region" description="Helical" evidence="8">
    <location>
        <begin position="100"/>
        <end position="127"/>
    </location>
</feature>
<dbReference type="InterPro" id="IPR049941">
    <property type="entry name" value="LPLAT_7/PORCN-like"/>
</dbReference>
<keyword evidence="10" id="KW-1185">Reference proteome</keyword>
<feature type="transmembrane region" description="Helical" evidence="8">
    <location>
        <begin position="169"/>
        <end position="186"/>
    </location>
</feature>
<feature type="transmembrane region" description="Helical" evidence="8">
    <location>
        <begin position="68"/>
        <end position="88"/>
    </location>
</feature>
<feature type="transmembrane region" description="Helical" evidence="8">
    <location>
        <begin position="139"/>
        <end position="157"/>
    </location>
</feature>
<dbReference type="RefSeq" id="XP_001030646.2">
    <property type="nucleotide sequence ID" value="XM_001030646.2"/>
</dbReference>
<dbReference type="OrthoDB" id="289379at2759"/>
<dbReference type="eggNOG" id="KOG2704">
    <property type="taxonomic scope" value="Eukaryota"/>
</dbReference>
<dbReference type="Pfam" id="PF03062">
    <property type="entry name" value="MBOAT"/>
    <property type="match status" value="1"/>
</dbReference>
<feature type="transmembrane region" description="Helical" evidence="8">
    <location>
        <begin position="367"/>
        <end position="394"/>
    </location>
</feature>
<organism evidence="9 10">
    <name type="scientific">Tetrahymena thermophila (strain SB210)</name>
    <dbReference type="NCBI Taxonomy" id="312017"/>
    <lineage>
        <taxon>Eukaryota</taxon>
        <taxon>Sar</taxon>
        <taxon>Alveolata</taxon>
        <taxon>Ciliophora</taxon>
        <taxon>Intramacronucleata</taxon>
        <taxon>Oligohymenophorea</taxon>
        <taxon>Hymenostomatida</taxon>
        <taxon>Tetrahymenina</taxon>
        <taxon>Tetrahymenidae</taxon>
        <taxon>Tetrahymena</taxon>
    </lineage>
</organism>
<evidence type="ECO:0000256" key="1">
    <source>
        <dbReference type="ARBA" id="ARBA00004141"/>
    </source>
</evidence>
<dbReference type="STRING" id="312017.Q22CE6"/>
<dbReference type="PANTHER" id="PTHR13906:SF4">
    <property type="entry name" value="LYSOPHOSPHOLIPID ACYLTRANSFERASE 6"/>
    <property type="match status" value="1"/>
</dbReference>
<dbReference type="Proteomes" id="UP000009168">
    <property type="component" value="Unassembled WGS sequence"/>
</dbReference>
<dbReference type="PANTHER" id="PTHR13906">
    <property type="entry name" value="PORCUPINE"/>
    <property type="match status" value="1"/>
</dbReference>
<protein>
    <submittedName>
        <fullName evidence="9">Membrane-bound O-acyltransferase family MBOAT protein</fullName>
    </submittedName>
</protein>
<keyword evidence="3 8" id="KW-0812">Transmembrane</keyword>
<evidence type="ECO:0000313" key="10">
    <source>
        <dbReference type="Proteomes" id="UP000009168"/>
    </source>
</evidence>
<evidence type="ECO:0000256" key="5">
    <source>
        <dbReference type="ARBA" id="ARBA00023136"/>
    </source>
</evidence>
<dbReference type="GO" id="GO:0016746">
    <property type="term" value="F:acyltransferase activity"/>
    <property type="evidence" value="ECO:0007669"/>
    <property type="project" value="UniProtKB-KW"/>
</dbReference>
<evidence type="ECO:0000256" key="7">
    <source>
        <dbReference type="SAM" id="MobiDB-lite"/>
    </source>
</evidence>
<evidence type="ECO:0000256" key="6">
    <source>
        <dbReference type="ARBA" id="ARBA00023315"/>
    </source>
</evidence>
<feature type="transmembrane region" description="Helical" evidence="8">
    <location>
        <begin position="415"/>
        <end position="438"/>
    </location>
</feature>
<dbReference type="GO" id="GO:0030258">
    <property type="term" value="P:lipid modification"/>
    <property type="evidence" value="ECO:0007669"/>
    <property type="project" value="TreeGrafter"/>
</dbReference>
<proteinExistence type="predicted"/>
<feature type="compositionally biased region" description="Polar residues" evidence="7">
    <location>
        <begin position="481"/>
        <end position="495"/>
    </location>
</feature>
<dbReference type="AlphaFoldDB" id="Q22CE6"/>
<feature type="transmembrane region" description="Helical" evidence="8">
    <location>
        <begin position="271"/>
        <end position="291"/>
    </location>
</feature>
<reference evidence="10" key="1">
    <citation type="journal article" date="2006" name="PLoS Biol.">
        <title>Macronuclear genome sequence of the ciliate Tetrahymena thermophila, a model eukaryote.</title>
        <authorList>
            <person name="Eisen J.A."/>
            <person name="Coyne R.S."/>
            <person name="Wu M."/>
            <person name="Wu D."/>
            <person name="Thiagarajan M."/>
            <person name="Wortman J.R."/>
            <person name="Badger J.H."/>
            <person name="Ren Q."/>
            <person name="Amedeo P."/>
            <person name="Jones K.M."/>
            <person name="Tallon L.J."/>
            <person name="Delcher A.L."/>
            <person name="Salzberg S.L."/>
            <person name="Silva J.C."/>
            <person name="Haas B.J."/>
            <person name="Majoros W.H."/>
            <person name="Farzad M."/>
            <person name="Carlton J.M."/>
            <person name="Smith R.K. Jr."/>
            <person name="Garg J."/>
            <person name="Pearlman R.E."/>
            <person name="Karrer K.M."/>
            <person name="Sun L."/>
            <person name="Manning G."/>
            <person name="Elde N.C."/>
            <person name="Turkewitz A.P."/>
            <person name="Asai D.J."/>
            <person name="Wilkes D.E."/>
            <person name="Wang Y."/>
            <person name="Cai H."/>
            <person name="Collins K."/>
            <person name="Stewart B.A."/>
            <person name="Lee S.R."/>
            <person name="Wilamowska K."/>
            <person name="Weinberg Z."/>
            <person name="Ruzzo W.L."/>
            <person name="Wloga D."/>
            <person name="Gaertig J."/>
            <person name="Frankel J."/>
            <person name="Tsao C.-C."/>
            <person name="Gorovsky M.A."/>
            <person name="Keeling P.J."/>
            <person name="Waller R.F."/>
            <person name="Patron N.J."/>
            <person name="Cherry J.M."/>
            <person name="Stover N.A."/>
            <person name="Krieger C.J."/>
            <person name="del Toro C."/>
            <person name="Ryder H.F."/>
            <person name="Williamson S.C."/>
            <person name="Barbeau R.A."/>
            <person name="Hamilton E.P."/>
            <person name="Orias E."/>
        </authorList>
    </citation>
    <scope>NUCLEOTIDE SEQUENCE [LARGE SCALE GENOMIC DNA]</scope>
    <source>
        <strain evidence="10">SB210</strain>
    </source>
</reference>
<keyword evidence="6" id="KW-0012">Acyltransferase</keyword>
<evidence type="ECO:0000313" key="9">
    <source>
        <dbReference type="EMBL" id="EAR82983.2"/>
    </source>
</evidence>
<keyword evidence="4 8" id="KW-1133">Transmembrane helix</keyword>
<gene>
    <name evidence="9" type="ORF">TTHERM_01044730</name>
</gene>
<keyword evidence="5 8" id="KW-0472">Membrane</keyword>
<feature type="transmembrane region" description="Helical" evidence="8">
    <location>
        <begin position="198"/>
        <end position="219"/>
    </location>
</feature>
<accession>Q22CE6</accession>
<dbReference type="GeneID" id="7842181"/>
<dbReference type="HOGENOM" id="CLU_011340_5_1_1"/>
<evidence type="ECO:0000256" key="8">
    <source>
        <dbReference type="SAM" id="Phobius"/>
    </source>
</evidence>
<dbReference type="InterPro" id="IPR004299">
    <property type="entry name" value="MBOAT_fam"/>
</dbReference>
<feature type="region of interest" description="Disordered" evidence="7">
    <location>
        <begin position="475"/>
        <end position="495"/>
    </location>
</feature>
<dbReference type="EMBL" id="GG662530">
    <property type="protein sequence ID" value="EAR82983.2"/>
    <property type="molecule type" value="Genomic_DNA"/>
</dbReference>
<keyword evidence="2" id="KW-0808">Transferase</keyword>
<sequence length="495" mass="57892">MKFLLLKFNQNSLQKISVFDNNQQYYLIKQIFYKQIVFKQRRKKMLIFAYLDTIFEKISAEVGIADDLIKVVFTWLACIPLGFIHGFLKDHFLRNMYSLLTGLFLSYMCIKENMYVTLATSICTYILTSMLQKKSPIPVFIMTFTVLVSLHIHRFIYDPMGWKMDGTTSLMLIICKNIYFSTYVADGRISKIPNLLEYLGYVYFYPSAIIGPAFNFNIYSDFIQLRDHYANIPLKEKTIAVLKHLGLAIANIIGMQKIYPHFSIEIVDQDWFINGNFFIQVLSINLLGVVLRFKYFTAWKLAQAGMNASGITYSGKDFNKIQCMGDRFEIEPNPRLKTEMWNTSVQVWLKDCVYDKVLPKFGQNKSLLITFVISALWHGVHPIYYFTFLHWAIMNDVSKFFYRARSKFSWLKGPLRYVVFWFLGNTAVCYMGIGVVLLDWTKALNFYKSMYFIPTFIQVFLYVFFLTTKWGSAREKKEVSAISQKETSSPSKKKD</sequence>
<evidence type="ECO:0000256" key="2">
    <source>
        <dbReference type="ARBA" id="ARBA00022679"/>
    </source>
</evidence>
<feature type="transmembrane region" description="Helical" evidence="8">
    <location>
        <begin position="450"/>
        <end position="467"/>
    </location>
</feature>
<evidence type="ECO:0000256" key="3">
    <source>
        <dbReference type="ARBA" id="ARBA00022692"/>
    </source>
</evidence>
<evidence type="ECO:0000256" key="4">
    <source>
        <dbReference type="ARBA" id="ARBA00022989"/>
    </source>
</evidence>
<dbReference type="GO" id="GO:0016020">
    <property type="term" value="C:membrane"/>
    <property type="evidence" value="ECO:0007669"/>
    <property type="project" value="UniProtKB-SubCell"/>
</dbReference>
<dbReference type="KEGG" id="tet:TTHERM_01044730"/>
<dbReference type="InParanoid" id="Q22CE6"/>